<gene>
    <name evidence="1" type="ORF">UFOPK3773_01451</name>
</gene>
<dbReference type="AlphaFoldDB" id="A0A6J7K8N2"/>
<dbReference type="EMBL" id="CAFBNF010000175">
    <property type="protein sequence ID" value="CAB4951825.1"/>
    <property type="molecule type" value="Genomic_DNA"/>
</dbReference>
<protein>
    <submittedName>
        <fullName evidence="1">Unannotated protein</fullName>
    </submittedName>
</protein>
<proteinExistence type="predicted"/>
<sequence>MELKLDSHVGATQPAGCWVSSFSPFTQPVYDALYDVGIAAPTCSITSSASTVSDFLATVIAPST</sequence>
<reference evidence="1" key="1">
    <citation type="submission" date="2020-05" db="EMBL/GenBank/DDBJ databases">
        <authorList>
            <person name="Chiriac C."/>
            <person name="Salcher M."/>
            <person name="Ghai R."/>
            <person name="Kavagutti S V."/>
        </authorList>
    </citation>
    <scope>NUCLEOTIDE SEQUENCE</scope>
</reference>
<organism evidence="1">
    <name type="scientific">freshwater metagenome</name>
    <dbReference type="NCBI Taxonomy" id="449393"/>
    <lineage>
        <taxon>unclassified sequences</taxon>
        <taxon>metagenomes</taxon>
        <taxon>ecological metagenomes</taxon>
    </lineage>
</organism>
<evidence type="ECO:0000313" key="1">
    <source>
        <dbReference type="EMBL" id="CAB4951825.1"/>
    </source>
</evidence>
<accession>A0A6J7K8N2</accession>
<name>A0A6J7K8N2_9ZZZZ</name>